<dbReference type="Proteomes" id="UP000588098">
    <property type="component" value="Unassembled WGS sequence"/>
</dbReference>
<evidence type="ECO:0000313" key="1">
    <source>
        <dbReference type="EMBL" id="MBB5939370.1"/>
    </source>
</evidence>
<gene>
    <name evidence="1" type="ORF">FHS42_006464</name>
</gene>
<dbReference type="AlphaFoldDB" id="A0A7W9QFL5"/>
<comment type="caution">
    <text evidence="1">The sequence shown here is derived from an EMBL/GenBank/DDBJ whole genome shotgun (WGS) entry which is preliminary data.</text>
</comment>
<dbReference type="RefSeq" id="WP_184578341.1">
    <property type="nucleotide sequence ID" value="NZ_JACHJL010000023.1"/>
</dbReference>
<evidence type="ECO:0000313" key="2">
    <source>
        <dbReference type="Proteomes" id="UP000588098"/>
    </source>
</evidence>
<dbReference type="EMBL" id="JACHJL010000023">
    <property type="protein sequence ID" value="MBB5939370.1"/>
    <property type="molecule type" value="Genomic_DNA"/>
</dbReference>
<name>A0A7W9QFL5_9ACTN</name>
<accession>A0A7W9QFL5</accession>
<proteinExistence type="predicted"/>
<organism evidence="1 2">
    <name type="scientific">Streptomyces zagrosensis</name>
    <dbReference type="NCBI Taxonomy" id="1042984"/>
    <lineage>
        <taxon>Bacteria</taxon>
        <taxon>Bacillati</taxon>
        <taxon>Actinomycetota</taxon>
        <taxon>Actinomycetes</taxon>
        <taxon>Kitasatosporales</taxon>
        <taxon>Streptomycetaceae</taxon>
        <taxon>Streptomyces</taxon>
    </lineage>
</organism>
<keyword evidence="2" id="KW-1185">Reference proteome</keyword>
<protein>
    <submittedName>
        <fullName evidence="1">Uncharacterized protein</fullName>
    </submittedName>
</protein>
<reference evidence="1 2" key="1">
    <citation type="submission" date="2020-08" db="EMBL/GenBank/DDBJ databases">
        <title>Genomic Encyclopedia of Type Strains, Phase III (KMG-III): the genomes of soil and plant-associated and newly described type strains.</title>
        <authorList>
            <person name="Whitman W."/>
        </authorList>
    </citation>
    <scope>NUCLEOTIDE SEQUENCE [LARGE SCALE GENOMIC DNA]</scope>
    <source>
        <strain evidence="1 2">CECT 8305</strain>
    </source>
</reference>
<sequence>MPPEASTPTPSPHDWIPPGGGVRWTRVGELGWHTLTLPTYLGDRVLVQLGDAGGAVIQEDIGAQMTWLTAPHAPALLGLPDHGTMTISGDADSYVFVPGMTRTDLVWWRVAPTPDRLLTDAEHLTDAITTVRANRAARASRATGGAACGN</sequence>